<proteinExistence type="predicted"/>
<protein>
    <recommendedName>
        <fullName evidence="3">Fe-S cluster assembly iron-binding protein IscA</fullName>
    </recommendedName>
</protein>
<comment type="caution">
    <text evidence="1">The sequence shown here is derived from an EMBL/GenBank/DDBJ whole genome shotgun (WGS) entry which is preliminary data.</text>
</comment>
<accession>A0ABW2I325</accession>
<sequence length="95" mass="9828">MFTVSDNATAAIRHIVTGPGVPDGAGLRIAPNEDRSALSIAVAPLPRRGDTVFQAASDAPLFIAEGAGELLGDKVIDARTEEDGTTRFLLGDGPR</sequence>
<evidence type="ECO:0000313" key="2">
    <source>
        <dbReference type="Proteomes" id="UP001596548"/>
    </source>
</evidence>
<evidence type="ECO:0008006" key="3">
    <source>
        <dbReference type="Google" id="ProtNLM"/>
    </source>
</evidence>
<evidence type="ECO:0000313" key="1">
    <source>
        <dbReference type="EMBL" id="MFC7279302.1"/>
    </source>
</evidence>
<keyword evidence="2" id="KW-1185">Reference proteome</keyword>
<dbReference type="Proteomes" id="UP001596548">
    <property type="component" value="Unassembled WGS sequence"/>
</dbReference>
<dbReference type="EMBL" id="JBHTBJ010000048">
    <property type="protein sequence ID" value="MFC7279302.1"/>
    <property type="molecule type" value="Genomic_DNA"/>
</dbReference>
<dbReference type="RefSeq" id="WP_378976495.1">
    <property type="nucleotide sequence ID" value="NZ_JBHTBJ010000048.1"/>
</dbReference>
<name>A0ABW2I325_9ACTN</name>
<reference evidence="2" key="1">
    <citation type="journal article" date="2019" name="Int. J. Syst. Evol. Microbiol.">
        <title>The Global Catalogue of Microorganisms (GCM) 10K type strain sequencing project: providing services to taxonomists for standard genome sequencing and annotation.</title>
        <authorList>
            <consortium name="The Broad Institute Genomics Platform"/>
            <consortium name="The Broad Institute Genome Sequencing Center for Infectious Disease"/>
            <person name="Wu L."/>
            <person name="Ma J."/>
        </authorList>
    </citation>
    <scope>NUCLEOTIDE SEQUENCE [LARGE SCALE GENOMIC DNA]</scope>
    <source>
        <strain evidence="2">XZYJT-10</strain>
    </source>
</reference>
<organism evidence="1 2">
    <name type="scientific">Paractinoplanes rhizophilus</name>
    <dbReference type="NCBI Taxonomy" id="1416877"/>
    <lineage>
        <taxon>Bacteria</taxon>
        <taxon>Bacillati</taxon>
        <taxon>Actinomycetota</taxon>
        <taxon>Actinomycetes</taxon>
        <taxon>Micromonosporales</taxon>
        <taxon>Micromonosporaceae</taxon>
        <taxon>Paractinoplanes</taxon>
    </lineage>
</organism>
<gene>
    <name evidence="1" type="ORF">ACFQS1_35520</name>
</gene>